<evidence type="ECO:0000313" key="1">
    <source>
        <dbReference type="EMBL" id="PJR10236.1"/>
    </source>
</evidence>
<sequence length="94" mass="10571">MLDNVPDFIATREQADAVFEEFFKTGDLDLFSRHRAAMIDDVHRGSLAIMRGSGNELGPFEEFISALEEHGIITMDEAFALGDRYIAYKRTKAA</sequence>
<reference evidence="1 2" key="1">
    <citation type="submission" date="2017-06" db="EMBL/GenBank/DDBJ databases">
        <title>Ensifer strains isolated from leguminous trees and herbs display diverse denitrification phenotypes with some acting as strong N2O sinks.</title>
        <authorList>
            <person name="Woliy K."/>
            <person name="Mania D."/>
            <person name="Bakken L.R."/>
            <person name="Frostegard A."/>
        </authorList>
    </citation>
    <scope>NUCLEOTIDE SEQUENCE [LARGE SCALE GENOMIC DNA]</scope>
    <source>
        <strain evidence="1 2">AC50a</strain>
    </source>
</reference>
<proteinExistence type="predicted"/>
<dbReference type="RefSeq" id="WP_100674637.1">
    <property type="nucleotide sequence ID" value="NZ_NJGD01000025.1"/>
</dbReference>
<comment type="caution">
    <text evidence="1">The sequence shown here is derived from an EMBL/GenBank/DDBJ whole genome shotgun (WGS) entry which is preliminary data.</text>
</comment>
<organism evidence="1 2">
    <name type="scientific">Rhizobium meliloti</name>
    <name type="common">Ensifer meliloti</name>
    <name type="synonym">Sinorhizobium meliloti</name>
    <dbReference type="NCBI Taxonomy" id="382"/>
    <lineage>
        <taxon>Bacteria</taxon>
        <taxon>Pseudomonadati</taxon>
        <taxon>Pseudomonadota</taxon>
        <taxon>Alphaproteobacteria</taxon>
        <taxon>Hyphomicrobiales</taxon>
        <taxon>Rhizobiaceae</taxon>
        <taxon>Sinorhizobium/Ensifer group</taxon>
        <taxon>Sinorhizobium</taxon>
    </lineage>
</organism>
<protein>
    <submittedName>
        <fullName evidence="1">Uncharacterized protein</fullName>
    </submittedName>
</protein>
<dbReference type="Proteomes" id="UP000231987">
    <property type="component" value="Unassembled WGS sequence"/>
</dbReference>
<dbReference type="AlphaFoldDB" id="A0A2J0YU89"/>
<name>A0A2J0YU89_RHIML</name>
<dbReference type="EMBL" id="NJGD01000025">
    <property type="protein sequence ID" value="PJR10236.1"/>
    <property type="molecule type" value="Genomic_DNA"/>
</dbReference>
<evidence type="ECO:0000313" key="2">
    <source>
        <dbReference type="Proteomes" id="UP000231987"/>
    </source>
</evidence>
<gene>
    <name evidence="1" type="ORF">CEJ86_29830</name>
</gene>
<accession>A0A2J0YU89</accession>